<keyword evidence="1" id="KW-1133">Transmembrane helix</keyword>
<keyword evidence="1" id="KW-0472">Membrane</keyword>
<feature type="signal peptide" evidence="2">
    <location>
        <begin position="1"/>
        <end position="23"/>
    </location>
</feature>
<keyword evidence="1" id="KW-0812">Transmembrane</keyword>
<comment type="caution">
    <text evidence="3">The sequence shown here is derived from an EMBL/GenBank/DDBJ whole genome shotgun (WGS) entry which is preliminary data.</text>
</comment>
<gene>
    <name evidence="3" type="ORF">LZ012_14670</name>
</gene>
<sequence length="124" mass="13135">MKKTATLCLAAALAMTVNTSAQADWGRHRGDFRPPMHEHHHGGGSWVGPAAVLAIAGLAIGAAAYSNAYAQPAPVYSAPVYVPPAPVYSAPPARSDVWYYCGSSDQYYPYTNACPEGWQAVPAR</sequence>
<evidence type="ECO:0000256" key="2">
    <source>
        <dbReference type="SAM" id="SignalP"/>
    </source>
</evidence>
<evidence type="ECO:0008006" key="5">
    <source>
        <dbReference type="Google" id="ProtNLM"/>
    </source>
</evidence>
<evidence type="ECO:0000313" key="3">
    <source>
        <dbReference type="EMBL" id="MCG2578235.1"/>
    </source>
</evidence>
<organism evidence="3 4">
    <name type="scientific">Dechloromonas hankyongensis</name>
    <dbReference type="NCBI Taxonomy" id="2908002"/>
    <lineage>
        <taxon>Bacteria</taxon>
        <taxon>Pseudomonadati</taxon>
        <taxon>Pseudomonadota</taxon>
        <taxon>Betaproteobacteria</taxon>
        <taxon>Rhodocyclales</taxon>
        <taxon>Azonexaceae</taxon>
        <taxon>Dechloromonas</taxon>
    </lineage>
</organism>
<name>A0ABS9K519_9RHOO</name>
<evidence type="ECO:0000313" key="4">
    <source>
        <dbReference type="Proteomes" id="UP001165384"/>
    </source>
</evidence>
<protein>
    <recommendedName>
        <fullName evidence="5">Lipoprotein</fullName>
    </recommendedName>
</protein>
<reference evidence="3" key="1">
    <citation type="submission" date="2022-01" db="EMBL/GenBank/DDBJ databases">
        <authorList>
            <person name="Jo J.-H."/>
            <person name="Im W.-T."/>
        </authorList>
    </citation>
    <scope>NUCLEOTIDE SEQUENCE</scope>
    <source>
        <strain evidence="3">XY25</strain>
    </source>
</reference>
<keyword evidence="2" id="KW-0732">Signal</keyword>
<keyword evidence="4" id="KW-1185">Reference proteome</keyword>
<dbReference type="EMBL" id="JAKLTN010000002">
    <property type="protein sequence ID" value="MCG2578235.1"/>
    <property type="molecule type" value="Genomic_DNA"/>
</dbReference>
<proteinExistence type="predicted"/>
<feature type="chain" id="PRO_5047331811" description="Lipoprotein" evidence="2">
    <location>
        <begin position="24"/>
        <end position="124"/>
    </location>
</feature>
<dbReference type="Proteomes" id="UP001165384">
    <property type="component" value="Unassembled WGS sequence"/>
</dbReference>
<dbReference type="RefSeq" id="WP_275711569.1">
    <property type="nucleotide sequence ID" value="NZ_JAKLTN010000002.1"/>
</dbReference>
<accession>A0ABS9K519</accession>
<feature type="transmembrane region" description="Helical" evidence="1">
    <location>
        <begin position="47"/>
        <end position="65"/>
    </location>
</feature>
<evidence type="ECO:0000256" key="1">
    <source>
        <dbReference type="SAM" id="Phobius"/>
    </source>
</evidence>